<evidence type="ECO:0000256" key="1">
    <source>
        <dbReference type="SAM" id="Phobius"/>
    </source>
</evidence>
<protein>
    <submittedName>
        <fullName evidence="2">Uncharacterized protein</fullName>
    </submittedName>
</protein>
<sequence>MEFNKIYSLCFLILVFHNCSCLYFIMNKDDKKTFLEDVPIGTSIVGVYSLETMVPGGKSSETSKYSIHVEVINSEDTSILSR</sequence>
<accession>A0A177ATB8</accession>
<keyword evidence="1" id="KW-0812">Transmembrane</keyword>
<organism evidence="2 3">
    <name type="scientific">Intoshia linei</name>
    <dbReference type="NCBI Taxonomy" id="1819745"/>
    <lineage>
        <taxon>Eukaryota</taxon>
        <taxon>Metazoa</taxon>
        <taxon>Spiralia</taxon>
        <taxon>Lophotrochozoa</taxon>
        <taxon>Mesozoa</taxon>
        <taxon>Orthonectida</taxon>
        <taxon>Rhopaluridae</taxon>
        <taxon>Intoshia</taxon>
    </lineage>
</organism>
<evidence type="ECO:0000313" key="3">
    <source>
        <dbReference type="Proteomes" id="UP000078046"/>
    </source>
</evidence>
<keyword evidence="1" id="KW-0472">Membrane</keyword>
<comment type="caution">
    <text evidence="2">The sequence shown here is derived from an EMBL/GenBank/DDBJ whole genome shotgun (WGS) entry which is preliminary data.</text>
</comment>
<dbReference type="EMBL" id="LWCA01001720">
    <property type="protein sequence ID" value="OAF64613.1"/>
    <property type="molecule type" value="Genomic_DNA"/>
</dbReference>
<feature type="transmembrane region" description="Helical" evidence="1">
    <location>
        <begin position="6"/>
        <end position="25"/>
    </location>
</feature>
<name>A0A177ATB8_9BILA</name>
<proteinExistence type="predicted"/>
<feature type="non-terminal residue" evidence="2">
    <location>
        <position position="82"/>
    </location>
</feature>
<dbReference type="AlphaFoldDB" id="A0A177ATB8"/>
<gene>
    <name evidence="2" type="ORF">A3Q56_07674</name>
</gene>
<evidence type="ECO:0000313" key="2">
    <source>
        <dbReference type="EMBL" id="OAF64613.1"/>
    </source>
</evidence>
<reference evidence="2 3" key="1">
    <citation type="submission" date="2016-04" db="EMBL/GenBank/DDBJ databases">
        <title>The genome of Intoshia linei affirms orthonectids as highly simplified spiralians.</title>
        <authorList>
            <person name="Mikhailov K.V."/>
            <person name="Slusarev G.S."/>
            <person name="Nikitin M.A."/>
            <person name="Logacheva M.D."/>
            <person name="Penin A."/>
            <person name="Aleoshin V."/>
            <person name="Panchin Y.V."/>
        </authorList>
    </citation>
    <scope>NUCLEOTIDE SEQUENCE [LARGE SCALE GENOMIC DNA]</scope>
    <source>
        <strain evidence="2">Intl2013</strain>
        <tissue evidence="2">Whole animal</tissue>
    </source>
</reference>
<dbReference type="Proteomes" id="UP000078046">
    <property type="component" value="Unassembled WGS sequence"/>
</dbReference>
<keyword evidence="1" id="KW-1133">Transmembrane helix</keyword>
<keyword evidence="3" id="KW-1185">Reference proteome</keyword>